<dbReference type="Pfam" id="PF05576">
    <property type="entry name" value="Peptidase_S37"/>
    <property type="match status" value="1"/>
</dbReference>
<comment type="caution">
    <text evidence="5">The sequence shown here is derived from an EMBL/GenBank/DDBJ whole genome shotgun (WGS) entry which is preliminary data.</text>
</comment>
<gene>
    <name evidence="5" type="ORF">MFU01_58500</name>
</gene>
<dbReference type="EMBL" id="BJXR01000040">
    <property type="protein sequence ID" value="GEN10813.1"/>
    <property type="molecule type" value="Genomic_DNA"/>
</dbReference>
<keyword evidence="2" id="KW-0732">Signal</keyword>
<keyword evidence="5" id="KW-0031">Aminopeptidase</keyword>
<evidence type="ECO:0000256" key="3">
    <source>
        <dbReference type="ARBA" id="ARBA00022801"/>
    </source>
</evidence>
<evidence type="ECO:0000313" key="6">
    <source>
        <dbReference type="Proteomes" id="UP000321514"/>
    </source>
</evidence>
<dbReference type="AlphaFoldDB" id="A0A511TB48"/>
<organism evidence="5 6">
    <name type="scientific">Myxococcus fulvus</name>
    <dbReference type="NCBI Taxonomy" id="33"/>
    <lineage>
        <taxon>Bacteria</taxon>
        <taxon>Pseudomonadati</taxon>
        <taxon>Myxococcota</taxon>
        <taxon>Myxococcia</taxon>
        <taxon>Myxococcales</taxon>
        <taxon>Cystobacterineae</taxon>
        <taxon>Myxococcaceae</taxon>
        <taxon>Myxococcus</taxon>
    </lineage>
</organism>
<protein>
    <submittedName>
        <fullName evidence="5">Tripeptidyl aminopeptidase</fullName>
    </submittedName>
</protein>
<proteinExistence type="predicted"/>
<name>A0A511TB48_MYXFU</name>
<dbReference type="InterPro" id="IPR029058">
    <property type="entry name" value="AB_hydrolase_fold"/>
</dbReference>
<evidence type="ECO:0000256" key="1">
    <source>
        <dbReference type="ARBA" id="ARBA00022670"/>
    </source>
</evidence>
<reference evidence="5 6" key="1">
    <citation type="submission" date="2019-07" db="EMBL/GenBank/DDBJ databases">
        <title>Whole genome shotgun sequence of Myxococcus fulvus NBRC 100333.</title>
        <authorList>
            <person name="Hosoyama A."/>
            <person name="Uohara A."/>
            <person name="Ohji S."/>
            <person name="Ichikawa N."/>
        </authorList>
    </citation>
    <scope>NUCLEOTIDE SEQUENCE [LARGE SCALE GENOMIC DNA]</scope>
    <source>
        <strain evidence="5 6">NBRC 100333</strain>
    </source>
</reference>
<feature type="region of interest" description="Disordered" evidence="4">
    <location>
        <begin position="445"/>
        <end position="465"/>
    </location>
</feature>
<keyword evidence="3" id="KW-0378">Hydrolase</keyword>
<dbReference type="SUPFAM" id="SSF53474">
    <property type="entry name" value="alpha/beta-Hydrolases"/>
    <property type="match status" value="1"/>
</dbReference>
<evidence type="ECO:0000256" key="2">
    <source>
        <dbReference type="ARBA" id="ARBA00022729"/>
    </source>
</evidence>
<dbReference type="GO" id="GO:0006508">
    <property type="term" value="P:proteolysis"/>
    <property type="evidence" value="ECO:0007669"/>
    <property type="project" value="UniProtKB-KW"/>
</dbReference>
<dbReference type="GO" id="GO:0008239">
    <property type="term" value="F:dipeptidyl-peptidase activity"/>
    <property type="evidence" value="ECO:0007669"/>
    <property type="project" value="TreeGrafter"/>
</dbReference>
<evidence type="ECO:0000256" key="4">
    <source>
        <dbReference type="SAM" id="MobiDB-lite"/>
    </source>
</evidence>
<evidence type="ECO:0000313" key="5">
    <source>
        <dbReference type="EMBL" id="GEN10813.1"/>
    </source>
</evidence>
<dbReference type="Proteomes" id="UP000321514">
    <property type="component" value="Unassembled WGS sequence"/>
</dbReference>
<sequence>MLEVVCLLVVGLMSSARGEGREAPVEAAVTEAHALESDEVLAWLLSMPDVYVVSEVPSGIPDTRFFRLYFAQPLDHADPDSDWFWLRATLLHRSLEAPTVLYSTGYASRAAPSRAEPTELLDANQLSLEHRFYGVSRPSPLDWRRLDIAQAANDYHRVIQAFKPMYPGRWLTTGASKGGMAAVYHRYFFPEDVDATVAYATPSLQGPVDDGIARFLEQVGTPACRERLRAFQREALLRRDELVALLVRTGMTFHQLGADRALEFAIVETPFYFFQYEDPSRCERIPGREASSQELLDFVDEVTAMETSFADLGVSYYAPYYYQSATQLGYPSFPTRHLRGLLRYPGEDVPATYLSFPVEAPFSQDLLRHVERWTRDEAERLLFIHGGSDPWSTRPYEVRESNDSHLYVVPGGHHGNTLLRSLAEPERTHAMTRLFQWMDVKLPAQFEGEPMDPGGEDSPARGSRR</sequence>
<keyword evidence="1" id="KW-0645">Protease</keyword>
<accession>A0A511TB48</accession>
<dbReference type="PANTHER" id="PTHR11010">
    <property type="entry name" value="PROTEASE S28 PRO-X CARBOXYPEPTIDASE-RELATED"/>
    <property type="match status" value="1"/>
</dbReference>
<dbReference type="InterPro" id="IPR008761">
    <property type="entry name" value="Peptidase_S37"/>
</dbReference>
<dbReference type="GO" id="GO:0004177">
    <property type="term" value="F:aminopeptidase activity"/>
    <property type="evidence" value="ECO:0007669"/>
    <property type="project" value="UniProtKB-KW"/>
</dbReference>
<dbReference type="Gene3D" id="3.40.50.1820">
    <property type="entry name" value="alpha/beta hydrolase"/>
    <property type="match status" value="2"/>
</dbReference>
<dbReference type="PANTHER" id="PTHR11010:SF38">
    <property type="entry name" value="LYSOSOMAL PRO-X CARBOXYPEPTIDASE"/>
    <property type="match status" value="1"/>
</dbReference>